<dbReference type="GO" id="GO:0046872">
    <property type="term" value="F:metal ion binding"/>
    <property type="evidence" value="ECO:0007669"/>
    <property type="project" value="UniProtKB-KW"/>
</dbReference>
<dbReference type="GO" id="GO:0019877">
    <property type="term" value="P:diaminopimelate biosynthetic process"/>
    <property type="evidence" value="ECO:0007669"/>
    <property type="project" value="UniProtKB-ARBA"/>
</dbReference>
<dbReference type="PANTHER" id="PTHR11014:SF63">
    <property type="entry name" value="METALLOPEPTIDASE, PUTATIVE (AFU_ORTHOLOGUE AFUA_6G09600)-RELATED"/>
    <property type="match status" value="1"/>
</dbReference>
<dbReference type="InterPro" id="IPR011650">
    <property type="entry name" value="Peptidase_M20_dimer"/>
</dbReference>
<reference evidence="4 5" key="1">
    <citation type="submission" date="2016-11" db="EMBL/GenBank/DDBJ databases">
        <authorList>
            <person name="Jaros S."/>
            <person name="Januszkiewicz K."/>
            <person name="Wedrychowicz H."/>
        </authorList>
    </citation>
    <scope>NUCLEOTIDE SEQUENCE [LARGE SCALE GENOMIC DNA]</scope>
    <source>
        <strain evidence="4 5">DSM 17477</strain>
    </source>
</reference>
<dbReference type="PANTHER" id="PTHR11014">
    <property type="entry name" value="PEPTIDASE M20 FAMILY MEMBER"/>
    <property type="match status" value="1"/>
</dbReference>
<dbReference type="Proteomes" id="UP000184052">
    <property type="component" value="Unassembled WGS sequence"/>
</dbReference>
<dbReference type="Gene3D" id="3.40.630.10">
    <property type="entry name" value="Zn peptidases"/>
    <property type="match status" value="1"/>
</dbReference>
<feature type="binding site" evidence="2">
    <location>
        <position position="163"/>
    </location>
    <ligand>
        <name>Mn(2+)</name>
        <dbReference type="ChEBI" id="CHEBI:29035"/>
        <label>2</label>
    </ligand>
</feature>
<feature type="binding site" evidence="2">
    <location>
        <position position="137"/>
    </location>
    <ligand>
        <name>Mn(2+)</name>
        <dbReference type="ChEBI" id="CHEBI:29035"/>
        <label>2</label>
    </ligand>
</feature>
<dbReference type="RefSeq" id="WP_073051118.1">
    <property type="nucleotide sequence ID" value="NZ_FQZL01000056.1"/>
</dbReference>
<keyword evidence="1" id="KW-0378">Hydrolase</keyword>
<feature type="domain" description="Peptidase M20 dimerisation" evidence="3">
    <location>
        <begin position="190"/>
        <end position="284"/>
    </location>
</feature>
<keyword evidence="2" id="KW-0464">Manganese</keyword>
<dbReference type="SUPFAM" id="SSF53187">
    <property type="entry name" value="Zn-dependent exopeptidases"/>
    <property type="match status" value="1"/>
</dbReference>
<name>A0A1M6N1M6_9FIRM</name>
<dbReference type="NCBIfam" id="TIGR01891">
    <property type="entry name" value="amidohydrolases"/>
    <property type="match status" value="1"/>
</dbReference>
<accession>A0A1M6N1M6</accession>
<evidence type="ECO:0000259" key="3">
    <source>
        <dbReference type="Pfam" id="PF07687"/>
    </source>
</evidence>
<dbReference type="STRING" id="1121476.SAMN02745751_03659"/>
<evidence type="ECO:0000313" key="5">
    <source>
        <dbReference type="Proteomes" id="UP000184052"/>
    </source>
</evidence>
<organism evidence="4 5">
    <name type="scientific">Dethiosulfatibacter aminovorans DSM 17477</name>
    <dbReference type="NCBI Taxonomy" id="1121476"/>
    <lineage>
        <taxon>Bacteria</taxon>
        <taxon>Bacillati</taxon>
        <taxon>Bacillota</taxon>
        <taxon>Tissierellia</taxon>
        <taxon>Dethiosulfatibacter</taxon>
    </lineage>
</organism>
<comment type="cofactor">
    <cofactor evidence="2">
        <name>Mn(2+)</name>
        <dbReference type="ChEBI" id="CHEBI:29035"/>
    </cofactor>
    <text evidence="2">The Mn(2+) ion enhances activity.</text>
</comment>
<dbReference type="AlphaFoldDB" id="A0A1M6N1M6"/>
<dbReference type="Pfam" id="PF01546">
    <property type="entry name" value="Peptidase_M20"/>
    <property type="match status" value="1"/>
</dbReference>
<dbReference type="OrthoDB" id="9776731at2"/>
<dbReference type="InterPro" id="IPR002933">
    <property type="entry name" value="Peptidase_M20"/>
</dbReference>
<proteinExistence type="predicted"/>
<feature type="binding site" evidence="2">
    <location>
        <position position="103"/>
    </location>
    <ligand>
        <name>Mn(2+)</name>
        <dbReference type="ChEBI" id="CHEBI:29035"/>
        <label>2</label>
    </ligand>
</feature>
<gene>
    <name evidence="4" type="ORF">SAMN02745751_03659</name>
</gene>
<protein>
    <submittedName>
        <fullName evidence="4">Peptidase dimerisation domain-containing protein</fullName>
    </submittedName>
</protein>
<dbReference type="InterPro" id="IPR017439">
    <property type="entry name" value="Amidohydrolase"/>
</dbReference>
<dbReference type="GO" id="GO:0050118">
    <property type="term" value="F:N-acetyldiaminopimelate deacetylase activity"/>
    <property type="evidence" value="ECO:0007669"/>
    <property type="project" value="UniProtKB-ARBA"/>
</dbReference>
<keyword evidence="5" id="KW-1185">Reference proteome</keyword>
<dbReference type="PIRSF" id="PIRSF005962">
    <property type="entry name" value="Pept_M20D_amidohydro"/>
    <property type="match status" value="1"/>
</dbReference>
<dbReference type="EMBL" id="FQZL01000056">
    <property type="protein sequence ID" value="SHJ89590.1"/>
    <property type="molecule type" value="Genomic_DNA"/>
</dbReference>
<feature type="binding site" evidence="2">
    <location>
        <position position="371"/>
    </location>
    <ligand>
        <name>Mn(2+)</name>
        <dbReference type="ChEBI" id="CHEBI:29035"/>
        <label>2</label>
    </ligand>
</feature>
<dbReference type="FunFam" id="3.30.70.360:FF:000001">
    <property type="entry name" value="N-acetyldiaminopimelate deacetylase"/>
    <property type="match status" value="1"/>
</dbReference>
<dbReference type="Gene3D" id="3.30.70.360">
    <property type="match status" value="1"/>
</dbReference>
<evidence type="ECO:0000256" key="2">
    <source>
        <dbReference type="PIRSR" id="PIRSR005962-1"/>
    </source>
</evidence>
<dbReference type="CDD" id="cd03886">
    <property type="entry name" value="M20_Acy1"/>
    <property type="match status" value="1"/>
</dbReference>
<dbReference type="Pfam" id="PF07687">
    <property type="entry name" value="M20_dimer"/>
    <property type="match status" value="1"/>
</dbReference>
<evidence type="ECO:0000313" key="4">
    <source>
        <dbReference type="EMBL" id="SHJ89590.1"/>
    </source>
</evidence>
<evidence type="ECO:0000256" key="1">
    <source>
        <dbReference type="ARBA" id="ARBA00022801"/>
    </source>
</evidence>
<keyword evidence="2" id="KW-0479">Metal-binding</keyword>
<dbReference type="SUPFAM" id="SSF55031">
    <property type="entry name" value="Bacterial exopeptidase dimerisation domain"/>
    <property type="match status" value="1"/>
</dbReference>
<dbReference type="InterPro" id="IPR036264">
    <property type="entry name" value="Bact_exopeptidase_dim_dom"/>
</dbReference>
<feature type="binding site" evidence="2">
    <location>
        <position position="101"/>
    </location>
    <ligand>
        <name>Mn(2+)</name>
        <dbReference type="ChEBI" id="CHEBI:29035"/>
        <label>2</label>
    </ligand>
</feature>
<sequence>MYPEYFMNEAMRLQDFIVENRRELHKIPEIGLDLFKTREYLMTKLRELELEPVELGDGIVVNIGDPKKGKTILLRGDMDALPIEEEADIDFKATNGNMHACGHDIHASMLLAAAQILKQVEESLEGNVKLMFQPGEETLSGAKRMIEVGILENPKVDAAMMIHSFTGFEQEPGRILVPKSGAATLAPDEFHINIKGRGGHGAMPEKSVDPLNIACHTHIALQELVSREIKPSEKALCVVGHLSGGKASNVVADTAKLIGCIRTTNEDTRQFMKRRLEEICEGTAKTFRGSASVEYTLECPSAINDEKMRDFGIDYAETLIGKENVGKLGSIMDDDMLNGSEDFAYISREVPSFIGILTAGNAEEGFKYPHHNPKTIFDESKLYVGAAYYSYFAFKWLQDNK</sequence>